<feature type="domain" description="Acyl-ACP thioesterase-like C-terminal" evidence="2">
    <location>
        <begin position="153"/>
        <end position="213"/>
    </location>
</feature>
<dbReference type="GO" id="GO:0006633">
    <property type="term" value="P:fatty acid biosynthetic process"/>
    <property type="evidence" value="ECO:0007669"/>
    <property type="project" value="InterPro"/>
</dbReference>
<dbReference type="Gene3D" id="3.10.129.10">
    <property type="entry name" value="Hotdog Thioesterase"/>
    <property type="match status" value="1"/>
</dbReference>
<accession>A0A0R1TUI2</accession>
<dbReference type="Pfam" id="PF01643">
    <property type="entry name" value="Acyl-ACP_TE"/>
    <property type="match status" value="1"/>
</dbReference>
<proteinExistence type="predicted"/>
<name>A0A0R1TUI2_9LACO</name>
<dbReference type="InterPro" id="IPR002864">
    <property type="entry name" value="Acyl-ACP_thioesterase_NHD"/>
</dbReference>
<dbReference type="AlphaFoldDB" id="A0A0R1TUI2"/>
<dbReference type="SUPFAM" id="SSF54637">
    <property type="entry name" value="Thioesterase/thiol ester dehydrase-isomerase"/>
    <property type="match status" value="2"/>
</dbReference>
<reference evidence="3 4" key="1">
    <citation type="journal article" date="2015" name="Genome Announc.">
        <title>Expanding the biotechnology potential of lactobacilli through comparative genomics of 213 strains and associated genera.</title>
        <authorList>
            <person name="Sun Z."/>
            <person name="Harris H.M."/>
            <person name="McCann A."/>
            <person name="Guo C."/>
            <person name="Argimon S."/>
            <person name="Zhang W."/>
            <person name="Yang X."/>
            <person name="Jeffery I.B."/>
            <person name="Cooney J.C."/>
            <person name="Kagawa T.F."/>
            <person name="Liu W."/>
            <person name="Song Y."/>
            <person name="Salvetti E."/>
            <person name="Wrobel A."/>
            <person name="Rasinkangas P."/>
            <person name="Parkhill J."/>
            <person name="Rea M.C."/>
            <person name="O'Sullivan O."/>
            <person name="Ritari J."/>
            <person name="Douillard F.P."/>
            <person name="Paul Ross R."/>
            <person name="Yang R."/>
            <person name="Briner A.E."/>
            <person name="Felis G.E."/>
            <person name="de Vos W.M."/>
            <person name="Barrangou R."/>
            <person name="Klaenhammer T.R."/>
            <person name="Caufield P.W."/>
            <person name="Cui Y."/>
            <person name="Zhang H."/>
            <person name="O'Toole P.W."/>
        </authorList>
    </citation>
    <scope>NUCLEOTIDE SEQUENCE [LARGE SCALE GENOMIC DNA]</scope>
    <source>
        <strain evidence="3 4">DSM 15945</strain>
    </source>
</reference>
<dbReference type="PATRIC" id="fig|1423783.4.peg.2159"/>
<evidence type="ECO:0000313" key="4">
    <source>
        <dbReference type="Proteomes" id="UP000051922"/>
    </source>
</evidence>
<dbReference type="OrthoDB" id="9801517at2"/>
<organism evidence="3 4">
    <name type="scientific">Lacticaseibacillus pantheris DSM 15945 = JCM 12539 = NBRC 106106</name>
    <dbReference type="NCBI Taxonomy" id="1423783"/>
    <lineage>
        <taxon>Bacteria</taxon>
        <taxon>Bacillati</taxon>
        <taxon>Bacillota</taxon>
        <taxon>Bacilli</taxon>
        <taxon>Lactobacillales</taxon>
        <taxon>Lactobacillaceae</taxon>
        <taxon>Lacticaseibacillus</taxon>
    </lineage>
</organism>
<gene>
    <name evidence="3" type="ORF">FC50_GL002105</name>
</gene>
<feature type="domain" description="Acyl-ACP thioesterase N-terminal hotdog" evidence="1">
    <location>
        <begin position="47"/>
        <end position="118"/>
    </location>
</feature>
<dbReference type="GO" id="GO:0016790">
    <property type="term" value="F:thiolester hydrolase activity"/>
    <property type="evidence" value="ECO:0007669"/>
    <property type="project" value="InterPro"/>
</dbReference>
<dbReference type="InterPro" id="IPR049427">
    <property type="entry name" value="Acyl-ACP_TE_C"/>
</dbReference>
<evidence type="ECO:0000259" key="2">
    <source>
        <dbReference type="Pfam" id="PF20791"/>
    </source>
</evidence>
<protein>
    <recommendedName>
        <fullName evidence="5">Acyl-ACP thioesterase</fullName>
    </recommendedName>
</protein>
<keyword evidence="4" id="KW-1185">Reference proteome</keyword>
<comment type="caution">
    <text evidence="3">The sequence shown here is derived from an EMBL/GenBank/DDBJ whole genome shotgun (WGS) entry which is preliminary data.</text>
</comment>
<evidence type="ECO:0008006" key="5">
    <source>
        <dbReference type="Google" id="ProtNLM"/>
    </source>
</evidence>
<sequence length="240" mass="27579">MMDAKELGQFVVPTDVTPERLPGVLVQACLDLMDQRQRSLTTDGVLLTWIVLQYAINFDQPVVPGMTLNLSGLPYRRDHHVSLRTVYVTDQQQQRVVTIRSVWGLLNQSSRTLTRLDDAALGLPEGLPIRRVDRLHFPRITTAIGITRPVGLRPDDIDHNQHLHNTRYFDLAMGMLPPEQFQLYWCEQIDIRFRREIVAGDQPRIMTGRADSTVVVQRFCVDDNNVAELVTRWRRRDGNA</sequence>
<dbReference type="STRING" id="1423783.FC50_GL002105"/>
<evidence type="ECO:0000259" key="1">
    <source>
        <dbReference type="Pfam" id="PF01643"/>
    </source>
</evidence>
<dbReference type="InterPro" id="IPR029069">
    <property type="entry name" value="HotDog_dom_sf"/>
</dbReference>
<evidence type="ECO:0000313" key="3">
    <source>
        <dbReference type="EMBL" id="KRL84494.1"/>
    </source>
</evidence>
<dbReference type="Pfam" id="PF20791">
    <property type="entry name" value="Acyl-ACP_TE_C"/>
    <property type="match status" value="1"/>
</dbReference>
<dbReference type="EMBL" id="AZFJ01000061">
    <property type="protein sequence ID" value="KRL84494.1"/>
    <property type="molecule type" value="Genomic_DNA"/>
</dbReference>
<dbReference type="Proteomes" id="UP000051922">
    <property type="component" value="Unassembled WGS sequence"/>
</dbReference>